<comment type="caution">
    <text evidence="6">The sequence shown here is derived from an EMBL/GenBank/DDBJ whole genome shotgun (WGS) entry which is preliminary data.</text>
</comment>
<name>A0ABP4WH09_9MICO</name>
<feature type="binding site" evidence="4">
    <location>
        <position position="320"/>
    </location>
    <ligand>
        <name>S-adenosyl-L-methionine</name>
        <dbReference type="ChEBI" id="CHEBI:59789"/>
    </ligand>
</feature>
<evidence type="ECO:0000256" key="5">
    <source>
        <dbReference type="PROSITE-ProRule" id="PRU10015"/>
    </source>
</evidence>
<keyword evidence="3 4" id="KW-0949">S-adenosyl-L-methionine</keyword>
<evidence type="ECO:0000313" key="6">
    <source>
        <dbReference type="EMBL" id="GAA1754519.1"/>
    </source>
</evidence>
<evidence type="ECO:0000313" key="7">
    <source>
        <dbReference type="Proteomes" id="UP001501475"/>
    </source>
</evidence>
<evidence type="ECO:0000256" key="1">
    <source>
        <dbReference type="ARBA" id="ARBA00022603"/>
    </source>
</evidence>
<feature type="binding site" evidence="4">
    <location>
        <position position="223"/>
    </location>
    <ligand>
        <name>S-adenosyl-L-methionine</name>
        <dbReference type="ChEBI" id="CHEBI:59789"/>
    </ligand>
</feature>
<sequence length="388" mass="40703">MLTCTPVFSSFVDCRYYDAGACRSCTLMGSPYAAQVTAKQSAVAAALAPAAPDARWLPAVTGPEQGFRNKAKLVAGGVPGHVTLGILGPGGAGVDLRGCGLHEAAIVAALPHLADFVDTIGLIPYAVPTRHGELKHVVVTAAPSGELMIRFVLRSTHQEALMRSRLPRLLAALPQARVVSLNIQPKPAAIIEGDREIVLTQEDSLRMTVGPAPLYLRPDGFFQTNSTVAAALYSQAQAWIDAADPTTVWDLYCGVGGFAFAAVAPGRRVGGVEIAPGAIASARRTSAELGLTPPALTFAIGDAAHAADTLPAPPDVVIVNPPRRGLDPDLLARLDDAPATTLIYSSCNPATLARDLAALTSWRVSQARLFDMFPQTDHHEVAVVAHRV</sequence>
<dbReference type="CDD" id="cd02440">
    <property type="entry name" value="AdoMet_MTases"/>
    <property type="match status" value="1"/>
</dbReference>
<dbReference type="Pfam" id="PF05958">
    <property type="entry name" value="tRNA_U5-meth_tr"/>
    <property type="match status" value="1"/>
</dbReference>
<dbReference type="PROSITE" id="PS51687">
    <property type="entry name" value="SAM_MT_RNA_M5U"/>
    <property type="match status" value="1"/>
</dbReference>
<dbReference type="InterPro" id="IPR010280">
    <property type="entry name" value="U5_MeTrfase_fam"/>
</dbReference>
<dbReference type="Gene3D" id="2.40.50.1070">
    <property type="match status" value="1"/>
</dbReference>
<dbReference type="InterPro" id="IPR029063">
    <property type="entry name" value="SAM-dependent_MTases_sf"/>
</dbReference>
<keyword evidence="7" id="KW-1185">Reference proteome</keyword>
<reference evidence="7" key="1">
    <citation type="journal article" date="2019" name="Int. J. Syst. Evol. Microbiol.">
        <title>The Global Catalogue of Microorganisms (GCM) 10K type strain sequencing project: providing services to taxonomists for standard genome sequencing and annotation.</title>
        <authorList>
            <consortium name="The Broad Institute Genomics Platform"/>
            <consortium name="The Broad Institute Genome Sequencing Center for Infectious Disease"/>
            <person name="Wu L."/>
            <person name="Ma J."/>
        </authorList>
    </citation>
    <scope>NUCLEOTIDE SEQUENCE [LARGE SCALE GENOMIC DNA]</scope>
    <source>
        <strain evidence="7">JCM 15591</strain>
    </source>
</reference>
<evidence type="ECO:0000256" key="3">
    <source>
        <dbReference type="ARBA" id="ARBA00022691"/>
    </source>
</evidence>
<accession>A0ABP4WH09</accession>
<feature type="binding site" evidence="4">
    <location>
        <position position="252"/>
    </location>
    <ligand>
        <name>S-adenosyl-L-methionine</name>
        <dbReference type="ChEBI" id="CHEBI:59789"/>
    </ligand>
</feature>
<keyword evidence="1 4" id="KW-0489">Methyltransferase</keyword>
<keyword evidence="2 4" id="KW-0808">Transferase</keyword>
<dbReference type="PROSITE" id="PS01230">
    <property type="entry name" value="TRMA_1"/>
    <property type="match status" value="1"/>
</dbReference>
<evidence type="ECO:0000256" key="2">
    <source>
        <dbReference type="ARBA" id="ARBA00022679"/>
    </source>
</evidence>
<dbReference type="PANTHER" id="PTHR11061">
    <property type="entry name" value="RNA M5U METHYLTRANSFERASE"/>
    <property type="match status" value="1"/>
</dbReference>
<comment type="similarity">
    <text evidence="4">Belongs to the class I-like SAM-binding methyltransferase superfamily. RNA M5U methyltransferase family.</text>
</comment>
<organism evidence="6 7">
    <name type="scientific">Nostocoides vanveenii</name>
    <dbReference type="NCBI Taxonomy" id="330835"/>
    <lineage>
        <taxon>Bacteria</taxon>
        <taxon>Bacillati</taxon>
        <taxon>Actinomycetota</taxon>
        <taxon>Actinomycetes</taxon>
        <taxon>Micrococcales</taxon>
        <taxon>Intrasporangiaceae</taxon>
        <taxon>Nostocoides</taxon>
    </lineage>
</organism>
<dbReference type="PANTHER" id="PTHR11061:SF30">
    <property type="entry name" value="TRNA (URACIL(54)-C(5))-METHYLTRANSFERASE"/>
    <property type="match status" value="1"/>
</dbReference>
<dbReference type="EMBL" id="BAAAPN010000034">
    <property type="protein sequence ID" value="GAA1754519.1"/>
    <property type="molecule type" value="Genomic_DNA"/>
</dbReference>
<proteinExistence type="inferred from homology"/>
<evidence type="ECO:0000256" key="4">
    <source>
        <dbReference type="PROSITE-ProRule" id="PRU01024"/>
    </source>
</evidence>
<dbReference type="InterPro" id="IPR030390">
    <property type="entry name" value="MeTrfase_TrmA_AS"/>
</dbReference>
<dbReference type="Proteomes" id="UP001501475">
    <property type="component" value="Unassembled WGS sequence"/>
</dbReference>
<feature type="active site" evidence="5">
    <location>
        <position position="347"/>
    </location>
</feature>
<feature type="active site" description="Nucleophile" evidence="4">
    <location>
        <position position="347"/>
    </location>
</feature>
<dbReference type="SUPFAM" id="SSF53335">
    <property type="entry name" value="S-adenosyl-L-methionine-dependent methyltransferases"/>
    <property type="match status" value="1"/>
</dbReference>
<gene>
    <name evidence="6" type="primary">rlmC</name>
    <name evidence="6" type="ORF">GCM10009810_12890</name>
</gene>
<dbReference type="Gene3D" id="3.40.50.150">
    <property type="entry name" value="Vaccinia Virus protein VP39"/>
    <property type="match status" value="1"/>
</dbReference>
<protein>
    <submittedName>
        <fullName evidence="6">23S rRNA (Uracil(747)-C(5))-methyltransferase RlmC</fullName>
    </submittedName>
</protein>
<feature type="binding site" evidence="4">
    <location>
        <position position="273"/>
    </location>
    <ligand>
        <name>S-adenosyl-L-methionine</name>
        <dbReference type="ChEBI" id="CHEBI:59789"/>
    </ligand>
</feature>